<dbReference type="Gene3D" id="3.30.420.40">
    <property type="match status" value="1"/>
</dbReference>
<name>A0A942YC16_9BACI</name>
<dbReference type="GO" id="GO:0006749">
    <property type="term" value="P:glutathione metabolic process"/>
    <property type="evidence" value="ECO:0007669"/>
    <property type="project" value="TreeGrafter"/>
</dbReference>
<evidence type="ECO:0000313" key="4">
    <source>
        <dbReference type="EMBL" id="MBS4186111.1"/>
    </source>
</evidence>
<evidence type="ECO:0000313" key="6">
    <source>
        <dbReference type="Proteomes" id="UP000677265"/>
    </source>
</evidence>
<dbReference type="InterPro" id="IPR002821">
    <property type="entry name" value="Hydantoinase_A"/>
</dbReference>
<dbReference type="Pfam" id="PF05378">
    <property type="entry name" value="Hydant_A_N"/>
    <property type="match status" value="1"/>
</dbReference>
<dbReference type="InterPro" id="IPR043129">
    <property type="entry name" value="ATPase_NBD"/>
</dbReference>
<reference evidence="4" key="1">
    <citation type="submission" date="2021-05" db="EMBL/GenBank/DDBJ databases">
        <title>Novel Bacillus species.</title>
        <authorList>
            <person name="Liu G."/>
        </authorList>
    </citation>
    <scope>NUCLEOTIDE SEQUENCE</scope>
    <source>
        <strain evidence="4 6">FJAT-50051</strain>
    </source>
</reference>
<comment type="caution">
    <text evidence="4">The sequence shown here is derived from an EMBL/GenBank/DDBJ whole genome shotgun (WGS) entry which is preliminary data.</text>
</comment>
<protein>
    <submittedName>
        <fullName evidence="4">Hydantoinase/oxoprolinase family protein</fullName>
    </submittedName>
</protein>
<organism evidence="4">
    <name type="scientific">Neobacillus citreus</name>
    <dbReference type="NCBI Taxonomy" id="2833578"/>
    <lineage>
        <taxon>Bacteria</taxon>
        <taxon>Bacillati</taxon>
        <taxon>Bacillota</taxon>
        <taxon>Bacilli</taxon>
        <taxon>Bacillales</taxon>
        <taxon>Bacillaceae</taxon>
        <taxon>Neobacillus</taxon>
    </lineage>
</organism>
<dbReference type="Proteomes" id="UP000677265">
    <property type="component" value="Unassembled WGS sequence"/>
</dbReference>
<dbReference type="Pfam" id="PF19278">
    <property type="entry name" value="Hydant_A_C"/>
    <property type="match status" value="1"/>
</dbReference>
<dbReference type="InterPro" id="IPR008040">
    <property type="entry name" value="Hydant_A_N"/>
</dbReference>
<feature type="domain" description="Hydantoinase A/oxoprolinase" evidence="1">
    <location>
        <begin position="206"/>
        <end position="495"/>
    </location>
</feature>
<dbReference type="EMBL" id="JAGYPE010000006">
    <property type="protein sequence ID" value="MBS4186111.1"/>
    <property type="molecule type" value="Genomic_DNA"/>
</dbReference>
<evidence type="ECO:0000313" key="5">
    <source>
        <dbReference type="EMBL" id="MCH6264484.1"/>
    </source>
</evidence>
<dbReference type="RefSeq" id="WP_213145906.1">
    <property type="nucleotide sequence ID" value="NZ_JAGYPE020000003.1"/>
</dbReference>
<dbReference type="PANTHER" id="PTHR11365:SF23">
    <property type="entry name" value="HYPOTHETICAL 5-OXOPROLINASE (EUROFUNG)-RELATED"/>
    <property type="match status" value="1"/>
</dbReference>
<keyword evidence="6" id="KW-1185">Reference proteome</keyword>
<sequence length="714" mass="77327">MIRIGVDVGGTFTDLILVDQLNNEIHVHKVPSTLDDQSKGVIRGIKELCEKAGVPVSEVDYVLHGTTVATNITIERNGAVVGMLTTKNYRDILHIARHKKAQNFSIQQDLPWQANPLVLRRNRLPITEKLAAPDGKVKVPLNEEEVRQAVSQLKEANVDVVVVSFLFSFLNDAHENRAKEIVKEMWPEVLCFTSSEIAPQMREYERFSTAAMNAYVAPRVNNYIDHLVNALDDAGVKGELHIMQSSGGMATSEMAVDKPVTLLKSGPSGAVLATAWFGELEGIENIISVDIGGTSADISVIPNNTPKIINPRDCEVNGYPVLVPMIDVETIGAGGGSIAHIDAGGAFRVGPKSAGSTPGPACYGQGGENPCVTDANVVLGRLDPEQFLGGDLKLHSELSYKAVEEKIASQLNMSVEEAALGILKIINNNMALCIRAKSVSKGIDPREYALFGAGGAGPLHIVDLAETIGTNLVIVPNYPGITAATGLLVGDIKYDYIKSLITRFDRADDEMIDSINAALEELTNTAKAQLIQDGVDPENIEIERIAECRYAGQGFELRAAIPDGPVTQESMKEIVQNFHAAHEEEYDHHFPNNIVELITLRIVATGKTPSLRLPKIASGERLNPNEALMYVRDSIFEVDGEIRKVSTPRYDRSKLLANDVVEGPAIIVQRDSTTTVPPKWQAAVSENGTLFVAHKVIEGGPAKLVEKLFAKVGV</sequence>
<dbReference type="InterPro" id="IPR045079">
    <property type="entry name" value="Oxoprolinase-like"/>
</dbReference>
<dbReference type="GO" id="GO:0017168">
    <property type="term" value="F:5-oxoprolinase (ATP-hydrolyzing) activity"/>
    <property type="evidence" value="ECO:0007669"/>
    <property type="project" value="TreeGrafter"/>
</dbReference>
<dbReference type="PANTHER" id="PTHR11365">
    <property type="entry name" value="5-OXOPROLINASE RELATED"/>
    <property type="match status" value="1"/>
</dbReference>
<dbReference type="AlphaFoldDB" id="A0A942YC16"/>
<evidence type="ECO:0000259" key="1">
    <source>
        <dbReference type="Pfam" id="PF01968"/>
    </source>
</evidence>
<dbReference type="Pfam" id="PF01968">
    <property type="entry name" value="Hydantoinase_A"/>
    <property type="match status" value="1"/>
</dbReference>
<dbReference type="EMBL" id="JAGYPE020000003">
    <property type="protein sequence ID" value="MCH6264484.1"/>
    <property type="molecule type" value="Genomic_DNA"/>
</dbReference>
<dbReference type="GO" id="GO:0005829">
    <property type="term" value="C:cytosol"/>
    <property type="evidence" value="ECO:0007669"/>
    <property type="project" value="TreeGrafter"/>
</dbReference>
<dbReference type="InterPro" id="IPR049517">
    <property type="entry name" value="ACX-like_C"/>
</dbReference>
<dbReference type="SUPFAM" id="SSF53067">
    <property type="entry name" value="Actin-like ATPase domain"/>
    <property type="match status" value="1"/>
</dbReference>
<gene>
    <name evidence="5" type="ORF">KHB02_002935</name>
    <name evidence="4" type="ORF">KHB02_32470</name>
</gene>
<feature type="domain" description="Acetophenone carboxylase-like C-terminal" evidence="3">
    <location>
        <begin position="510"/>
        <end position="690"/>
    </location>
</feature>
<feature type="domain" description="Hydantoinase/oxoprolinase N-terminal" evidence="2">
    <location>
        <begin position="3"/>
        <end position="185"/>
    </location>
</feature>
<evidence type="ECO:0000259" key="2">
    <source>
        <dbReference type="Pfam" id="PF05378"/>
    </source>
</evidence>
<proteinExistence type="predicted"/>
<evidence type="ECO:0000259" key="3">
    <source>
        <dbReference type="Pfam" id="PF19278"/>
    </source>
</evidence>
<accession>A0A942YC16</accession>